<dbReference type="Gene3D" id="3.40.50.2300">
    <property type="match status" value="2"/>
</dbReference>
<sequence>MTTKTSAVASAILAAGALYGQVVVADQDPIRIGLLVTQEGTFAKAGSDGIRGFELALRQADSMAGGRAIEWVLGPTDGKPDTALRAARKLVESDGVDLIIGPLSGSEGIAMRDYAKTVPDITIINGVSSAMETTFVDPAPNFFRFNIQGAQAGYGLGSYVVNEKGWTRVATVAADYSFGYTNFLGFAADFCRAGGEIAERFWVPLGSSDFGSVIAAMPDDIDAIYLGVGGTDAINFLNQYEQAGAETNLIGSSIIADQSVLTAKGSAKEALIGTPAAGWQAADSDLPEWQAFVAAYQGAWPENERFPSPSLFASLYYNATVATLTALDQVEGDLGGGQQAFREALAAVELDSPLGHIKLDENRQAIGSVYISEVVENEDGTGLTSRMVSRTDNVNATFGLSTEEFMTKVGLPSRDTPDCDALRGN</sequence>
<dbReference type="InterPro" id="IPR028082">
    <property type="entry name" value="Peripla_BP_I"/>
</dbReference>
<dbReference type="SUPFAM" id="SSF53822">
    <property type="entry name" value="Periplasmic binding protein-like I"/>
    <property type="match status" value="1"/>
</dbReference>
<feature type="domain" description="Leucine-binding protein" evidence="5">
    <location>
        <begin position="29"/>
        <end position="376"/>
    </location>
</feature>
<dbReference type="RefSeq" id="WP_234145658.1">
    <property type="nucleotide sequence ID" value="NZ_JAGQAF010000018.1"/>
</dbReference>
<reference evidence="6" key="1">
    <citation type="journal article" date="2021" name="Environ. Microbiol.">
        <title>Cryptic niche differentiation of novel sediment ecotypes of Rugeria pomeroyi correlates with nitrate respiration.</title>
        <authorList>
            <person name="Lin X."/>
            <person name="McNichol J."/>
            <person name="Chu X."/>
            <person name="Qian Y."/>
            <person name="Luo H."/>
        </authorList>
    </citation>
    <scope>NUCLEOTIDE SEQUENCE</scope>
    <source>
        <strain evidence="6">SZCCDBB064</strain>
    </source>
</reference>
<dbReference type="PANTHER" id="PTHR30483">
    <property type="entry name" value="LEUCINE-SPECIFIC-BINDING PROTEIN"/>
    <property type="match status" value="1"/>
</dbReference>
<evidence type="ECO:0000256" key="1">
    <source>
        <dbReference type="ARBA" id="ARBA00010062"/>
    </source>
</evidence>
<evidence type="ECO:0000259" key="5">
    <source>
        <dbReference type="Pfam" id="PF13458"/>
    </source>
</evidence>
<comment type="caution">
    <text evidence="6">The sequence shown here is derived from an EMBL/GenBank/DDBJ whole genome shotgun (WGS) entry which is preliminary data.</text>
</comment>
<dbReference type="AlphaFoldDB" id="A0A9Q3WPP6"/>
<dbReference type="InterPro" id="IPR028081">
    <property type="entry name" value="Leu-bd"/>
</dbReference>
<name>A0A9Q3WPP6_9RHOB</name>
<gene>
    <name evidence="6" type="ORF">KBY27_21095</name>
</gene>
<dbReference type="PANTHER" id="PTHR30483:SF6">
    <property type="entry name" value="PERIPLASMIC BINDING PROTEIN OF ABC TRANSPORTER FOR NATURAL AMINO ACIDS"/>
    <property type="match status" value="1"/>
</dbReference>
<evidence type="ECO:0000256" key="4">
    <source>
        <dbReference type="SAM" id="SignalP"/>
    </source>
</evidence>
<comment type="similarity">
    <text evidence="1">Belongs to the leucine-binding protein family.</text>
</comment>
<keyword evidence="3" id="KW-0029">Amino-acid transport</keyword>
<dbReference type="CDD" id="cd06332">
    <property type="entry name" value="PBP1_aromatic_compounds-like"/>
    <property type="match status" value="1"/>
</dbReference>
<feature type="signal peptide" evidence="4">
    <location>
        <begin position="1"/>
        <end position="20"/>
    </location>
</feature>
<protein>
    <submittedName>
        <fullName evidence="6">ABC transporter substrate-binding protein</fullName>
    </submittedName>
</protein>
<evidence type="ECO:0000256" key="2">
    <source>
        <dbReference type="ARBA" id="ARBA00022729"/>
    </source>
</evidence>
<proteinExistence type="inferred from homology"/>
<evidence type="ECO:0000256" key="3">
    <source>
        <dbReference type="ARBA" id="ARBA00022970"/>
    </source>
</evidence>
<organism evidence="6 7">
    <name type="scientific">Ruegeria pomeroyi</name>
    <dbReference type="NCBI Taxonomy" id="89184"/>
    <lineage>
        <taxon>Bacteria</taxon>
        <taxon>Pseudomonadati</taxon>
        <taxon>Pseudomonadota</taxon>
        <taxon>Alphaproteobacteria</taxon>
        <taxon>Rhodobacterales</taxon>
        <taxon>Roseobacteraceae</taxon>
        <taxon>Ruegeria</taxon>
    </lineage>
</organism>
<dbReference type="EMBL" id="JAGQAF010000018">
    <property type="protein sequence ID" value="MCE8539966.1"/>
    <property type="molecule type" value="Genomic_DNA"/>
</dbReference>
<dbReference type="InterPro" id="IPR051010">
    <property type="entry name" value="BCAA_transport"/>
</dbReference>
<dbReference type="Pfam" id="PF13458">
    <property type="entry name" value="Peripla_BP_6"/>
    <property type="match status" value="1"/>
</dbReference>
<dbReference type="GO" id="GO:0006865">
    <property type="term" value="P:amino acid transport"/>
    <property type="evidence" value="ECO:0007669"/>
    <property type="project" value="UniProtKB-KW"/>
</dbReference>
<dbReference type="Proteomes" id="UP000813672">
    <property type="component" value="Unassembled WGS sequence"/>
</dbReference>
<keyword evidence="2 4" id="KW-0732">Signal</keyword>
<feature type="chain" id="PRO_5040215923" evidence="4">
    <location>
        <begin position="21"/>
        <end position="425"/>
    </location>
</feature>
<accession>A0A9Q3WPP6</accession>
<evidence type="ECO:0000313" key="6">
    <source>
        <dbReference type="EMBL" id="MCE8539966.1"/>
    </source>
</evidence>
<evidence type="ECO:0000313" key="7">
    <source>
        <dbReference type="Proteomes" id="UP000813672"/>
    </source>
</evidence>
<keyword evidence="3" id="KW-0813">Transport</keyword>